<dbReference type="Proteomes" id="UP000322327">
    <property type="component" value="Unassembled WGS sequence"/>
</dbReference>
<gene>
    <name evidence="1" type="ORF">EPJ76_10595</name>
</gene>
<dbReference type="InterPro" id="IPR036388">
    <property type="entry name" value="WH-like_DNA-bd_sf"/>
</dbReference>
<sequence>MEKEKKFIALYGELNSPEDFLTVPFEILEYRRELNITASEFTFICEIFHLTSKDLNEIKDKDITENRISFFRQRKSLKSKGYLKTKILNGNKKCGTIYDFTELKKIIDKLKKSKLKKSKKETETKIKVETKNDINQKYEEDAFIKKYNGLLLKLLGVDFSNYQKAQNGIKKYLLEAFRNRKNPINKSLKIAEQSFLKLPIEKRNYLKLQDCMKNALLNEIENNDLEKETEAKDKKSIPNGIDNLNKLLKVIEKKGDINETYKTITNTA</sequence>
<name>A0A5C8FW34_9SPIR</name>
<reference evidence="1 2" key="1">
    <citation type="journal article" date="1992" name="Lakartidningen">
        <title>[Penicillin V and not amoxicillin is the first choice preparation in acute otitis].</title>
        <authorList>
            <person name="Kamme C."/>
            <person name="Lundgren K."/>
            <person name="Prellner K."/>
        </authorList>
    </citation>
    <scope>NUCLEOTIDE SEQUENCE [LARGE SCALE GENOMIC DNA]</scope>
    <source>
        <strain evidence="1 2">PC3053II</strain>
    </source>
</reference>
<organism evidence="1 2">
    <name type="scientific">Brachyspira aalborgi</name>
    <dbReference type="NCBI Taxonomy" id="29522"/>
    <lineage>
        <taxon>Bacteria</taxon>
        <taxon>Pseudomonadati</taxon>
        <taxon>Spirochaetota</taxon>
        <taxon>Spirochaetia</taxon>
        <taxon>Brachyspirales</taxon>
        <taxon>Brachyspiraceae</taxon>
        <taxon>Brachyspira</taxon>
    </lineage>
</organism>
<evidence type="ECO:0000313" key="2">
    <source>
        <dbReference type="Proteomes" id="UP000322327"/>
    </source>
</evidence>
<comment type="caution">
    <text evidence="1">The sequence shown here is derived from an EMBL/GenBank/DDBJ whole genome shotgun (WGS) entry which is preliminary data.</text>
</comment>
<dbReference type="Gene3D" id="1.10.10.10">
    <property type="entry name" value="Winged helix-like DNA-binding domain superfamily/Winged helix DNA-binding domain"/>
    <property type="match status" value="1"/>
</dbReference>
<evidence type="ECO:0000313" key="1">
    <source>
        <dbReference type="EMBL" id="TXJ53850.1"/>
    </source>
</evidence>
<protein>
    <submittedName>
        <fullName evidence="1">Uncharacterized protein</fullName>
    </submittedName>
</protein>
<dbReference type="AlphaFoldDB" id="A0A5C8FW34"/>
<proteinExistence type="predicted"/>
<dbReference type="EMBL" id="SAYI01000021">
    <property type="protein sequence ID" value="TXJ53850.1"/>
    <property type="molecule type" value="Genomic_DNA"/>
</dbReference>
<accession>A0A5C8FW34</accession>
<dbReference type="RefSeq" id="WP_147531632.1">
    <property type="nucleotide sequence ID" value="NZ_SAYI01000021.1"/>
</dbReference>